<accession>A0A6P8WUU1</accession>
<keyword evidence="4" id="KW-1185">Reference proteome</keyword>
<proteinExistence type="predicted"/>
<dbReference type="RefSeq" id="XP_034103163.1">
    <property type="nucleotide sequence ID" value="XM_034247272.2"/>
</dbReference>
<organism evidence="4 5">
    <name type="scientific">Drosophila albomicans</name>
    <name type="common">Fruit fly</name>
    <dbReference type="NCBI Taxonomy" id="7291"/>
    <lineage>
        <taxon>Eukaryota</taxon>
        <taxon>Metazoa</taxon>
        <taxon>Ecdysozoa</taxon>
        <taxon>Arthropoda</taxon>
        <taxon>Hexapoda</taxon>
        <taxon>Insecta</taxon>
        <taxon>Pterygota</taxon>
        <taxon>Neoptera</taxon>
        <taxon>Endopterygota</taxon>
        <taxon>Diptera</taxon>
        <taxon>Brachycera</taxon>
        <taxon>Muscomorpha</taxon>
        <taxon>Ephydroidea</taxon>
        <taxon>Drosophilidae</taxon>
        <taxon>Drosophila</taxon>
    </lineage>
</organism>
<dbReference type="PANTHER" id="PTHR21391:SF0">
    <property type="entry name" value="AT04489P-RELATED"/>
    <property type="match status" value="1"/>
</dbReference>
<evidence type="ECO:0000256" key="2">
    <source>
        <dbReference type="SAM" id="Coils"/>
    </source>
</evidence>
<dbReference type="PANTHER" id="PTHR21391">
    <property type="entry name" value="AT04489P-RELATED"/>
    <property type="match status" value="1"/>
</dbReference>
<feature type="repeat" description="TPR" evidence="1">
    <location>
        <begin position="33"/>
        <end position="66"/>
    </location>
</feature>
<keyword evidence="1" id="KW-0802">TPR repeat</keyword>
<protein>
    <submittedName>
        <fullName evidence="5">Uncharacterized protein LOC117567346</fullName>
    </submittedName>
</protein>
<name>A0A6P8WUU1_DROAB</name>
<dbReference type="PROSITE" id="PS50005">
    <property type="entry name" value="TPR"/>
    <property type="match status" value="1"/>
</dbReference>
<dbReference type="Proteomes" id="UP000515160">
    <property type="component" value="Chromosome 3"/>
</dbReference>
<dbReference type="SUPFAM" id="SSF48452">
    <property type="entry name" value="TPR-like"/>
    <property type="match status" value="1"/>
</dbReference>
<evidence type="ECO:0000256" key="1">
    <source>
        <dbReference type="PROSITE-ProRule" id="PRU00339"/>
    </source>
</evidence>
<feature type="coiled-coil region" evidence="2">
    <location>
        <begin position="503"/>
        <end position="530"/>
    </location>
</feature>
<dbReference type="GeneID" id="117567346"/>
<dbReference type="InterPro" id="IPR011990">
    <property type="entry name" value="TPR-like_helical_dom_sf"/>
</dbReference>
<keyword evidence="2" id="KW-0175">Coiled coil</keyword>
<feature type="region of interest" description="Disordered" evidence="3">
    <location>
        <begin position="554"/>
        <end position="574"/>
    </location>
</feature>
<evidence type="ECO:0000313" key="4">
    <source>
        <dbReference type="Proteomes" id="UP000515160"/>
    </source>
</evidence>
<dbReference type="InterPro" id="IPR019734">
    <property type="entry name" value="TPR_rpt"/>
</dbReference>
<evidence type="ECO:0000256" key="3">
    <source>
        <dbReference type="SAM" id="MobiDB-lite"/>
    </source>
</evidence>
<sequence length="574" mass="67207">MTSIFGQTIVPKAGVEEALPVWMKIDWRPEIEKGIYIDWGKYYSRRGRVNHALTYLNKASELAPEDVMILYNRSKNLRRIGKTHSALENCKAARKILKSSLGPQSYPVNLETCDALYELNRFEDAKAEAHNSANLFSSNKTQAFEDRLLVIDENIRDCCGDGLTPFILKNQNIITHVQDLENNKMKIDERPLWKILKEEGKCDVLSIPEIKSQQLSPREIARRRRAYDICNQYYLDKSWKDVLFLEKLRTNPNVLMPQCRNSHKFLESLIKQQYKIVQKFAKMIHSRSPMYYMRYNKHADKTLSDKFMEDQLSRIQYQTRRNMVAVLRTIRRLREEQNISKLSKYVEEVMGEYVVLKTFRIMPWKFEFINEVYNTLALALAEQYYVPRKFKFNEKKAFHHLLHLETDKIKDTPQFVFGDRSTYQDTDAMDLSSIKSRRQISNLENRMIFAKYSIEKCYLLHQIANIHLDSNRYEECGFIARKAIEESKNCNSLLWSFLCTILIVKSNASLNKFERAKEALRNAMQIAIDLDCHNLTEFVEMSFSCLERISIKGSLSNPSSHRESKSSGGSTNSM</sequence>
<evidence type="ECO:0000313" key="5">
    <source>
        <dbReference type="RefSeq" id="XP_034103163.1"/>
    </source>
</evidence>
<reference evidence="5" key="1">
    <citation type="submission" date="2025-08" db="UniProtKB">
        <authorList>
            <consortium name="RefSeq"/>
        </authorList>
    </citation>
    <scope>IDENTIFICATION</scope>
    <source>
        <strain evidence="5">15112-1751.03</strain>
        <tissue evidence="5">Whole Adult</tissue>
    </source>
</reference>
<dbReference type="OrthoDB" id="7752111at2759"/>
<gene>
    <name evidence="5" type="primary">LOC117567346</name>
</gene>
<dbReference type="Gene3D" id="1.25.40.10">
    <property type="entry name" value="Tetratricopeptide repeat domain"/>
    <property type="match status" value="1"/>
</dbReference>
<dbReference type="AlphaFoldDB" id="A0A6P8WUU1"/>